<feature type="compositionally biased region" description="Basic and acidic residues" evidence="7">
    <location>
        <begin position="162"/>
        <end position="180"/>
    </location>
</feature>
<organism evidence="8 9">
    <name type="scientific">Carex littledalei</name>
    <dbReference type="NCBI Taxonomy" id="544730"/>
    <lineage>
        <taxon>Eukaryota</taxon>
        <taxon>Viridiplantae</taxon>
        <taxon>Streptophyta</taxon>
        <taxon>Embryophyta</taxon>
        <taxon>Tracheophyta</taxon>
        <taxon>Spermatophyta</taxon>
        <taxon>Magnoliopsida</taxon>
        <taxon>Liliopsida</taxon>
        <taxon>Poales</taxon>
        <taxon>Cyperaceae</taxon>
        <taxon>Cyperoideae</taxon>
        <taxon>Cariceae</taxon>
        <taxon>Carex</taxon>
        <taxon>Carex subgen. Euthyceras</taxon>
    </lineage>
</organism>
<evidence type="ECO:0000256" key="2">
    <source>
        <dbReference type="ARBA" id="ARBA00010028"/>
    </source>
</evidence>
<feature type="compositionally biased region" description="Basic and acidic residues" evidence="7">
    <location>
        <begin position="256"/>
        <end position="265"/>
    </location>
</feature>
<dbReference type="PANTHER" id="PTHR13264:SF6">
    <property type="entry name" value="OS06G0711100 PROTEIN"/>
    <property type="match status" value="1"/>
</dbReference>
<dbReference type="GO" id="GO:0006397">
    <property type="term" value="P:mRNA processing"/>
    <property type="evidence" value="ECO:0007669"/>
    <property type="project" value="UniProtKB-KW"/>
</dbReference>
<proteinExistence type="inferred from homology"/>
<reference evidence="8" key="1">
    <citation type="submission" date="2020-01" db="EMBL/GenBank/DDBJ databases">
        <title>Genome sequence of Kobresia littledalei, the first chromosome-level genome in the family Cyperaceae.</title>
        <authorList>
            <person name="Qu G."/>
        </authorList>
    </citation>
    <scope>NUCLEOTIDE SEQUENCE</scope>
    <source>
        <strain evidence="8">C.B.Clarke</strain>
        <tissue evidence="8">Leaf</tissue>
    </source>
</reference>
<comment type="caution">
    <text evidence="8">The sequence shown here is derived from an EMBL/GenBank/DDBJ whole genome shotgun (WGS) entry which is preliminary data.</text>
</comment>
<sequence length="341" mass="37830">MGDQVCEIEEIEEEATMATVQEHRKVNYNAPDSSDGGPHISSRDISPRPAAQNGGDKTDAEKRRHRKGKEGSGGLPLYVFLQESVASEGGKKVDPRCPNASNPYHMCTDHCLTKMSEIKRDDAPKSPFSFRSRNSRSSSSGSSREGAKVDPRCPNSSNPYHECTDNCRSKFGQTDREDGTKYPFPTIPHGSPTSSEGSSRESRKVDPRCPNSSNPYHECTDNCRSKFHLTDRKDKAKSPSHLFSHSSRSSSANSRKLGDRGKVDPRCVNASNPYHECSDNCVKKLQEGNHTVPNTPDSSTSRKSKGKVQSVERREGVQPDCVNASNPYHKCNNYCFEKMQR</sequence>
<evidence type="ECO:0000313" key="8">
    <source>
        <dbReference type="EMBL" id="KAF3324857.1"/>
    </source>
</evidence>
<dbReference type="AlphaFoldDB" id="A0A833QSA9"/>
<feature type="compositionally biased region" description="Basic and acidic residues" evidence="7">
    <location>
        <begin position="218"/>
        <end position="237"/>
    </location>
</feature>
<dbReference type="OrthoDB" id="1506770at2759"/>
<keyword evidence="6" id="KW-0539">Nucleus</keyword>
<feature type="region of interest" description="Disordered" evidence="7">
    <location>
        <begin position="287"/>
        <end position="328"/>
    </location>
</feature>
<dbReference type="InterPro" id="IPR013260">
    <property type="entry name" value="mRNA_splic_SYF2"/>
</dbReference>
<dbReference type="PANTHER" id="PTHR13264">
    <property type="entry name" value="GCIP-INTERACTING PROTEIN P29"/>
    <property type="match status" value="1"/>
</dbReference>
<keyword evidence="9" id="KW-1185">Reference proteome</keyword>
<evidence type="ECO:0000256" key="5">
    <source>
        <dbReference type="ARBA" id="ARBA00023187"/>
    </source>
</evidence>
<evidence type="ECO:0000256" key="7">
    <source>
        <dbReference type="SAM" id="MobiDB-lite"/>
    </source>
</evidence>
<evidence type="ECO:0000256" key="4">
    <source>
        <dbReference type="ARBA" id="ARBA00022728"/>
    </source>
</evidence>
<protein>
    <submittedName>
        <fullName evidence="8">Uncharacterized protein</fullName>
    </submittedName>
</protein>
<feature type="compositionally biased region" description="Low complexity" evidence="7">
    <location>
        <begin position="126"/>
        <end position="144"/>
    </location>
</feature>
<dbReference type="GO" id="GO:0008380">
    <property type="term" value="P:RNA splicing"/>
    <property type="evidence" value="ECO:0007669"/>
    <property type="project" value="UniProtKB-KW"/>
</dbReference>
<name>A0A833QSA9_9POAL</name>
<comment type="subcellular location">
    <subcellularLocation>
        <location evidence="1">Nucleus</location>
    </subcellularLocation>
</comment>
<evidence type="ECO:0000256" key="3">
    <source>
        <dbReference type="ARBA" id="ARBA00022664"/>
    </source>
</evidence>
<keyword evidence="5" id="KW-0508">mRNA splicing</keyword>
<accession>A0A833QSA9</accession>
<evidence type="ECO:0000256" key="1">
    <source>
        <dbReference type="ARBA" id="ARBA00004123"/>
    </source>
</evidence>
<dbReference type="GO" id="GO:0071013">
    <property type="term" value="C:catalytic step 2 spliceosome"/>
    <property type="evidence" value="ECO:0007669"/>
    <property type="project" value="TreeGrafter"/>
</dbReference>
<evidence type="ECO:0000256" key="6">
    <source>
        <dbReference type="ARBA" id="ARBA00023242"/>
    </source>
</evidence>
<comment type="similarity">
    <text evidence="2">Belongs to the SYF2 family.</text>
</comment>
<keyword evidence="3" id="KW-0507">mRNA processing</keyword>
<feature type="compositionally biased region" description="Basic and acidic residues" evidence="7">
    <location>
        <begin position="198"/>
        <end position="207"/>
    </location>
</feature>
<evidence type="ECO:0000313" key="9">
    <source>
        <dbReference type="Proteomes" id="UP000623129"/>
    </source>
</evidence>
<feature type="compositionally biased region" description="Low complexity" evidence="7">
    <location>
        <begin position="239"/>
        <end position="255"/>
    </location>
</feature>
<gene>
    <name evidence="8" type="ORF">FCM35_KLT11014</name>
</gene>
<feature type="region of interest" description="Disordered" evidence="7">
    <location>
        <begin position="118"/>
        <end position="265"/>
    </location>
</feature>
<dbReference type="Proteomes" id="UP000623129">
    <property type="component" value="Unassembled WGS sequence"/>
</dbReference>
<feature type="region of interest" description="Disordered" evidence="7">
    <location>
        <begin position="21"/>
        <end position="78"/>
    </location>
</feature>
<dbReference type="GO" id="GO:0000974">
    <property type="term" value="C:Prp19 complex"/>
    <property type="evidence" value="ECO:0007669"/>
    <property type="project" value="TreeGrafter"/>
</dbReference>
<feature type="compositionally biased region" description="Polar residues" evidence="7">
    <location>
        <begin position="288"/>
        <end position="301"/>
    </location>
</feature>
<keyword evidence="4" id="KW-0747">Spliceosome</keyword>
<dbReference type="EMBL" id="SWLB01000021">
    <property type="protein sequence ID" value="KAF3324857.1"/>
    <property type="molecule type" value="Genomic_DNA"/>
</dbReference>
<dbReference type="GO" id="GO:0071014">
    <property type="term" value="C:post-mRNA release spliceosomal complex"/>
    <property type="evidence" value="ECO:0007669"/>
    <property type="project" value="TreeGrafter"/>
</dbReference>